<dbReference type="InterPro" id="IPR002165">
    <property type="entry name" value="Plexin_repeat"/>
</dbReference>
<dbReference type="SMART" id="SM00423">
    <property type="entry name" value="PSI"/>
    <property type="match status" value="1"/>
</dbReference>
<protein>
    <recommendedName>
        <fullName evidence="13">Ig-like domain-containing protein</fullName>
    </recommendedName>
</protein>
<dbReference type="STRING" id="137246.A0A401REE8"/>
<evidence type="ECO:0000256" key="2">
    <source>
        <dbReference type="ARBA" id="ARBA00009492"/>
    </source>
</evidence>
<feature type="domain" description="Ig-like" evidence="9">
    <location>
        <begin position="160"/>
        <end position="238"/>
    </location>
</feature>
<evidence type="ECO:0000259" key="10">
    <source>
        <dbReference type="PROSITE" id="PS51004"/>
    </source>
</evidence>
<comment type="caution">
    <text evidence="6">Lacks conserved residue(s) required for the propagation of feature annotation.</text>
</comment>
<dbReference type="PANTHER" id="PTHR11036:SF17">
    <property type="entry name" value="SEMAPHORIN-4G"/>
    <property type="match status" value="1"/>
</dbReference>
<dbReference type="GO" id="GO:0030215">
    <property type="term" value="F:semaphorin receptor binding"/>
    <property type="evidence" value="ECO:0007669"/>
    <property type="project" value="InterPro"/>
</dbReference>
<dbReference type="InterPro" id="IPR016201">
    <property type="entry name" value="PSI"/>
</dbReference>
<keyword evidence="8" id="KW-0812">Transmembrane</keyword>
<comment type="caution">
    <text evidence="11">The sequence shown here is derived from an EMBL/GenBank/DDBJ whole genome shotgun (WGS) entry which is preliminary data.</text>
</comment>
<evidence type="ECO:0000313" key="11">
    <source>
        <dbReference type="EMBL" id="GCC16530.1"/>
    </source>
</evidence>
<keyword evidence="4" id="KW-1015">Disulfide bond</keyword>
<dbReference type="InterPro" id="IPR036352">
    <property type="entry name" value="Semap_dom_sf"/>
</dbReference>
<comment type="similarity">
    <text evidence="2">Belongs to the semaphorin family.</text>
</comment>
<reference evidence="11 12" key="1">
    <citation type="journal article" date="2018" name="Nat. Ecol. Evol.">
        <title>Shark genomes provide insights into elasmobranch evolution and the origin of vertebrates.</title>
        <authorList>
            <person name="Hara Y"/>
            <person name="Yamaguchi K"/>
            <person name="Onimaru K"/>
            <person name="Kadota M"/>
            <person name="Koyanagi M"/>
            <person name="Keeley SD"/>
            <person name="Tatsumi K"/>
            <person name="Tanaka K"/>
            <person name="Motone F"/>
            <person name="Kageyama Y"/>
            <person name="Nozu R"/>
            <person name="Adachi N"/>
            <person name="Nishimura O"/>
            <person name="Nakagawa R"/>
            <person name="Tanegashima C"/>
            <person name="Kiyatake I"/>
            <person name="Matsumoto R"/>
            <person name="Murakumo K"/>
            <person name="Nishida K"/>
            <person name="Terakita A"/>
            <person name="Kuratani S"/>
            <person name="Sato K"/>
            <person name="Hyodo S Kuraku.S."/>
        </authorList>
    </citation>
    <scope>NUCLEOTIDE SEQUENCE [LARGE SCALE GENOMIC DNA]</scope>
</reference>
<dbReference type="SUPFAM" id="SSF48726">
    <property type="entry name" value="Immunoglobulin"/>
    <property type="match status" value="1"/>
</dbReference>
<dbReference type="GO" id="GO:0071526">
    <property type="term" value="P:semaphorin-plexin signaling pathway"/>
    <property type="evidence" value="ECO:0007669"/>
    <property type="project" value="TreeGrafter"/>
</dbReference>
<dbReference type="OrthoDB" id="9988752at2759"/>
<evidence type="ECO:0000256" key="4">
    <source>
        <dbReference type="ARBA" id="ARBA00023157"/>
    </source>
</evidence>
<dbReference type="InterPro" id="IPR007110">
    <property type="entry name" value="Ig-like_dom"/>
</dbReference>
<evidence type="ECO:0000256" key="7">
    <source>
        <dbReference type="SAM" id="MobiDB-lite"/>
    </source>
</evidence>
<dbReference type="InterPro" id="IPR027231">
    <property type="entry name" value="Semaphorin"/>
</dbReference>
<dbReference type="GO" id="GO:0005886">
    <property type="term" value="C:plasma membrane"/>
    <property type="evidence" value="ECO:0007669"/>
    <property type="project" value="TreeGrafter"/>
</dbReference>
<evidence type="ECO:0000256" key="8">
    <source>
        <dbReference type="SAM" id="Phobius"/>
    </source>
</evidence>
<keyword evidence="3 8" id="KW-0472">Membrane</keyword>
<dbReference type="GO" id="GO:0045499">
    <property type="term" value="F:chemorepellent activity"/>
    <property type="evidence" value="ECO:0007669"/>
    <property type="project" value="TreeGrafter"/>
</dbReference>
<feature type="compositionally biased region" description="Pro residues" evidence="7">
    <location>
        <begin position="352"/>
        <end position="376"/>
    </location>
</feature>
<proteinExistence type="inferred from homology"/>
<dbReference type="EMBL" id="BEZZ01002518">
    <property type="protein sequence ID" value="GCC16530.1"/>
    <property type="molecule type" value="Genomic_DNA"/>
</dbReference>
<dbReference type="Proteomes" id="UP000287033">
    <property type="component" value="Unassembled WGS sequence"/>
</dbReference>
<evidence type="ECO:0000259" key="9">
    <source>
        <dbReference type="PROSITE" id="PS50835"/>
    </source>
</evidence>
<keyword evidence="5" id="KW-0325">Glycoprotein</keyword>
<dbReference type="InterPro" id="IPR015943">
    <property type="entry name" value="WD40/YVTN_repeat-like_dom_sf"/>
</dbReference>
<comment type="subcellular location">
    <subcellularLocation>
        <location evidence="1">Membrane</location>
    </subcellularLocation>
</comment>
<feature type="transmembrane region" description="Helical" evidence="8">
    <location>
        <begin position="262"/>
        <end position="286"/>
    </location>
</feature>
<evidence type="ECO:0000256" key="5">
    <source>
        <dbReference type="ARBA" id="ARBA00023180"/>
    </source>
</evidence>
<dbReference type="InterPro" id="IPR036179">
    <property type="entry name" value="Ig-like_dom_sf"/>
</dbReference>
<name>A0A401REE8_CHIPU</name>
<dbReference type="Gene3D" id="2.130.10.10">
    <property type="entry name" value="YVTN repeat-like/Quinoprotein amine dehydrogenase"/>
    <property type="match status" value="1"/>
</dbReference>
<dbReference type="Gene3D" id="3.30.1680.10">
    <property type="entry name" value="ligand-binding face of the semaphorins, domain 2"/>
    <property type="match status" value="1"/>
</dbReference>
<dbReference type="PROSITE" id="PS50835">
    <property type="entry name" value="IG_LIKE"/>
    <property type="match status" value="1"/>
</dbReference>
<dbReference type="Pfam" id="PF01437">
    <property type="entry name" value="PSI"/>
    <property type="match status" value="1"/>
</dbReference>
<evidence type="ECO:0000313" key="12">
    <source>
        <dbReference type="Proteomes" id="UP000287033"/>
    </source>
</evidence>
<dbReference type="AlphaFoldDB" id="A0A401REE8"/>
<evidence type="ECO:0000256" key="6">
    <source>
        <dbReference type="PROSITE-ProRule" id="PRU00352"/>
    </source>
</evidence>
<keyword evidence="12" id="KW-1185">Reference proteome</keyword>
<dbReference type="PROSITE" id="PS51004">
    <property type="entry name" value="SEMA"/>
    <property type="match status" value="1"/>
</dbReference>
<dbReference type="PANTHER" id="PTHR11036">
    <property type="entry name" value="SEMAPHORIN"/>
    <property type="match status" value="1"/>
</dbReference>
<feature type="region of interest" description="Disordered" evidence="7">
    <location>
        <begin position="345"/>
        <end position="379"/>
    </location>
</feature>
<organism evidence="11 12">
    <name type="scientific">Chiloscyllium punctatum</name>
    <name type="common">Brownbanded bambooshark</name>
    <name type="synonym">Hemiscyllium punctatum</name>
    <dbReference type="NCBI Taxonomy" id="137246"/>
    <lineage>
        <taxon>Eukaryota</taxon>
        <taxon>Metazoa</taxon>
        <taxon>Chordata</taxon>
        <taxon>Craniata</taxon>
        <taxon>Vertebrata</taxon>
        <taxon>Chondrichthyes</taxon>
        <taxon>Elasmobranchii</taxon>
        <taxon>Galeomorphii</taxon>
        <taxon>Galeoidea</taxon>
        <taxon>Orectolobiformes</taxon>
        <taxon>Hemiscylliidae</taxon>
        <taxon>Chiloscyllium</taxon>
    </lineage>
</organism>
<dbReference type="GO" id="GO:0001755">
    <property type="term" value="P:neural crest cell migration"/>
    <property type="evidence" value="ECO:0007669"/>
    <property type="project" value="TreeGrafter"/>
</dbReference>
<dbReference type="OMA" id="PHYHSFT"/>
<evidence type="ECO:0008006" key="13">
    <source>
        <dbReference type="Google" id="ProtNLM"/>
    </source>
</evidence>
<gene>
    <name evidence="11" type="ORF">chiPu_0020329</name>
</gene>
<dbReference type="SUPFAM" id="SSF101912">
    <property type="entry name" value="Sema domain"/>
    <property type="match status" value="1"/>
</dbReference>
<accession>A0A401REE8</accession>
<dbReference type="GO" id="GO:0007411">
    <property type="term" value="P:axon guidance"/>
    <property type="evidence" value="ECO:0007669"/>
    <property type="project" value="TreeGrafter"/>
</dbReference>
<dbReference type="Pfam" id="PF01403">
    <property type="entry name" value="Sema"/>
    <property type="match status" value="1"/>
</dbReference>
<dbReference type="InterPro" id="IPR001627">
    <property type="entry name" value="Semap_dom"/>
</dbReference>
<dbReference type="GO" id="GO:0030335">
    <property type="term" value="P:positive regulation of cell migration"/>
    <property type="evidence" value="ECO:0007669"/>
    <property type="project" value="TreeGrafter"/>
</dbReference>
<keyword evidence="8" id="KW-1133">Transmembrane helix</keyword>
<sequence length="438" mass="48161">MGRLPDPRPGSCITDEFRRKGWNISLDLPDTVLDFVKNHPLMDEEVRPVGGRPLFIKRNVNYTKIVVDSVTALGGRQYDVMFIGTVNGWLHKAVTIGSHTHIIEEIQLYEESQPVESLVLASTQGMLYVGSQSRVLQLAVAQCQKYSTCFDCVLARDPYCAWDGSVCRGIQLDEDSSNIAIARWKVNEEEVLGNDERHYYLEDGSLVIKGMQEADEGQYRCFAEENGVRYLVALHNVSVVDSYEPISPPSAPQRLISKGREFIYLVVIAALVALAFVLATLSIYLFCSPSKRGGYNLRLPSASLVELQHVSGSCSGGKAEDGGDSGPSYGGERILKIIPGEGVTHPRDLGEPLPPPPPPPPLPLPFPHDSPPPPASVTPNGLPHVLRKMNGNSYVLLRQASEVGSGLPHYHSFTEELSKMLEKRKHAQLVEKPDESSV</sequence>
<evidence type="ECO:0000256" key="1">
    <source>
        <dbReference type="ARBA" id="ARBA00004370"/>
    </source>
</evidence>
<evidence type="ECO:0000256" key="3">
    <source>
        <dbReference type="ARBA" id="ARBA00023136"/>
    </source>
</evidence>
<dbReference type="SUPFAM" id="SSF103575">
    <property type="entry name" value="Plexin repeat"/>
    <property type="match status" value="1"/>
</dbReference>
<feature type="domain" description="Sema" evidence="10">
    <location>
        <begin position="1"/>
        <end position="140"/>
    </location>
</feature>